<dbReference type="EMBL" id="FOYO01000001">
    <property type="protein sequence ID" value="SFR51731.1"/>
    <property type="molecule type" value="Genomic_DNA"/>
</dbReference>
<name>A0A1I6HBJ2_9RHOB</name>
<dbReference type="InterPro" id="IPR028992">
    <property type="entry name" value="Hedgehog/Intein_dom"/>
</dbReference>
<sequence>MSANMHKTFGGGIETNTKLTGLLGGAQVLTMRGYMPIAGLEVGDRIITRNGMRTLQELRVERHMMRPIRVGQGTLGFSRPNADMLMAPDQEVMVRDWRAEMLFGRDMVIVNISTMVDGKYIAEEEELALHDVYQLRFDGEEIFYADGVEVISDFTAETAEGSHKVREAA</sequence>
<gene>
    <name evidence="2" type="ORF">SAMN04488002_2773</name>
</gene>
<protein>
    <submittedName>
        <fullName evidence="2">Hint domain-containing protein</fullName>
    </submittedName>
</protein>
<evidence type="ECO:0000313" key="3">
    <source>
        <dbReference type="Proteomes" id="UP000199658"/>
    </source>
</evidence>
<organism evidence="2 3">
    <name type="scientific">Litoreibacter janthinus</name>
    <dbReference type="NCBI Taxonomy" id="670154"/>
    <lineage>
        <taxon>Bacteria</taxon>
        <taxon>Pseudomonadati</taxon>
        <taxon>Pseudomonadota</taxon>
        <taxon>Alphaproteobacteria</taxon>
        <taxon>Rhodobacterales</taxon>
        <taxon>Roseobacteraceae</taxon>
        <taxon>Litoreibacter</taxon>
    </lineage>
</organism>
<keyword evidence="3" id="KW-1185">Reference proteome</keyword>
<dbReference type="InterPro" id="IPR036844">
    <property type="entry name" value="Hint_dom_sf"/>
</dbReference>
<reference evidence="3" key="1">
    <citation type="submission" date="2016-10" db="EMBL/GenBank/DDBJ databases">
        <authorList>
            <person name="Varghese N."/>
            <person name="Submissions S."/>
        </authorList>
    </citation>
    <scope>NUCLEOTIDE SEQUENCE [LARGE SCALE GENOMIC DNA]</scope>
    <source>
        <strain evidence="3">DSM 26921</strain>
    </source>
</reference>
<evidence type="ECO:0000313" key="2">
    <source>
        <dbReference type="EMBL" id="SFR51731.1"/>
    </source>
</evidence>
<proteinExistence type="predicted"/>
<evidence type="ECO:0000259" key="1">
    <source>
        <dbReference type="Pfam" id="PF13403"/>
    </source>
</evidence>
<dbReference type="Pfam" id="PF13403">
    <property type="entry name" value="Hint_2"/>
    <property type="match status" value="1"/>
</dbReference>
<dbReference type="STRING" id="670154.SAMN04488002_2773"/>
<feature type="domain" description="Hedgehog/Intein (Hint)" evidence="1">
    <location>
        <begin position="23"/>
        <end position="150"/>
    </location>
</feature>
<dbReference type="Proteomes" id="UP000199658">
    <property type="component" value="Unassembled WGS sequence"/>
</dbReference>
<dbReference type="SUPFAM" id="SSF51294">
    <property type="entry name" value="Hedgehog/intein (Hint) domain"/>
    <property type="match status" value="1"/>
</dbReference>
<dbReference type="AlphaFoldDB" id="A0A1I6HBJ2"/>
<dbReference type="RefSeq" id="WP_175500692.1">
    <property type="nucleotide sequence ID" value="NZ_FOYO01000001.1"/>
</dbReference>
<accession>A0A1I6HBJ2</accession>